<protein>
    <submittedName>
        <fullName evidence="2">Uncharacterized protein</fullName>
    </submittedName>
</protein>
<evidence type="ECO:0000313" key="3">
    <source>
        <dbReference type="Proteomes" id="UP000652761"/>
    </source>
</evidence>
<feature type="non-terminal residue" evidence="2">
    <location>
        <position position="1"/>
    </location>
</feature>
<proteinExistence type="predicted"/>
<evidence type="ECO:0000256" key="1">
    <source>
        <dbReference type="SAM" id="MobiDB-lite"/>
    </source>
</evidence>
<feature type="region of interest" description="Disordered" evidence="1">
    <location>
        <begin position="1"/>
        <end position="32"/>
    </location>
</feature>
<dbReference type="AlphaFoldDB" id="A0A843T998"/>
<dbReference type="Proteomes" id="UP000652761">
    <property type="component" value="Unassembled WGS sequence"/>
</dbReference>
<sequence>MGRKRSVEYVEPNEGEDDKSQNVAKTSNPSSPIASADILKAKKKDFSECYGDIYTTKNKTVIADAMSSIDIAVPSTKLQDVKITQPSSSSSSSTVTADDIYSQVFGKYRPG</sequence>
<organism evidence="2 3">
    <name type="scientific">Colocasia esculenta</name>
    <name type="common">Wild taro</name>
    <name type="synonym">Arum esculentum</name>
    <dbReference type="NCBI Taxonomy" id="4460"/>
    <lineage>
        <taxon>Eukaryota</taxon>
        <taxon>Viridiplantae</taxon>
        <taxon>Streptophyta</taxon>
        <taxon>Embryophyta</taxon>
        <taxon>Tracheophyta</taxon>
        <taxon>Spermatophyta</taxon>
        <taxon>Magnoliopsida</taxon>
        <taxon>Liliopsida</taxon>
        <taxon>Araceae</taxon>
        <taxon>Aroideae</taxon>
        <taxon>Colocasieae</taxon>
        <taxon>Colocasia</taxon>
    </lineage>
</organism>
<accession>A0A843T998</accession>
<keyword evidence="3" id="KW-1185">Reference proteome</keyword>
<name>A0A843T998_COLES</name>
<dbReference type="EMBL" id="NMUH01000025">
    <property type="protein sequence ID" value="MQL68912.1"/>
    <property type="molecule type" value="Genomic_DNA"/>
</dbReference>
<gene>
    <name evidence="2" type="ORF">Taro_001212</name>
</gene>
<reference evidence="2" key="1">
    <citation type="submission" date="2017-07" db="EMBL/GenBank/DDBJ databases">
        <title>Taro Niue Genome Assembly and Annotation.</title>
        <authorList>
            <person name="Atibalentja N."/>
            <person name="Keating K."/>
            <person name="Fields C.J."/>
        </authorList>
    </citation>
    <scope>NUCLEOTIDE SEQUENCE</scope>
    <source>
        <strain evidence="2">Niue_2</strain>
        <tissue evidence="2">Leaf</tissue>
    </source>
</reference>
<feature type="compositionally biased region" description="Polar residues" evidence="1">
    <location>
        <begin position="21"/>
        <end position="32"/>
    </location>
</feature>
<comment type="caution">
    <text evidence="2">The sequence shown here is derived from an EMBL/GenBank/DDBJ whole genome shotgun (WGS) entry which is preliminary data.</text>
</comment>
<evidence type="ECO:0000313" key="2">
    <source>
        <dbReference type="EMBL" id="MQL68912.1"/>
    </source>
</evidence>